<dbReference type="InterPro" id="IPR000719">
    <property type="entry name" value="Prot_kinase_dom"/>
</dbReference>
<dbReference type="PROSITE" id="PS00107">
    <property type="entry name" value="PROTEIN_KINASE_ATP"/>
    <property type="match status" value="1"/>
</dbReference>
<evidence type="ECO:0000256" key="3">
    <source>
        <dbReference type="PROSITE-ProRule" id="PRU10141"/>
    </source>
</evidence>
<gene>
    <name evidence="6" type="ORF">PHYBOEH_006862</name>
</gene>
<dbReference type="CDD" id="cd00192">
    <property type="entry name" value="PTKc"/>
    <property type="match status" value="1"/>
</dbReference>
<reference evidence="6" key="1">
    <citation type="submission" date="2021-02" db="EMBL/GenBank/DDBJ databases">
        <authorList>
            <person name="Palmer J.M."/>
        </authorList>
    </citation>
    <scope>NUCLEOTIDE SEQUENCE</scope>
    <source>
        <strain evidence="6">SCRP23</strain>
    </source>
</reference>
<dbReference type="Proteomes" id="UP000693981">
    <property type="component" value="Unassembled WGS sequence"/>
</dbReference>
<evidence type="ECO:0000259" key="5">
    <source>
        <dbReference type="PROSITE" id="PS50011"/>
    </source>
</evidence>
<evidence type="ECO:0000313" key="6">
    <source>
        <dbReference type="EMBL" id="KAG7400154.1"/>
    </source>
</evidence>
<evidence type="ECO:0000256" key="1">
    <source>
        <dbReference type="ARBA" id="ARBA00022741"/>
    </source>
</evidence>
<keyword evidence="2 3" id="KW-0067">ATP-binding</keyword>
<dbReference type="InterPro" id="IPR017441">
    <property type="entry name" value="Protein_kinase_ATP_BS"/>
</dbReference>
<dbReference type="PROSITE" id="PS00109">
    <property type="entry name" value="PROTEIN_KINASE_TYR"/>
    <property type="match status" value="1"/>
</dbReference>
<dbReference type="InterPro" id="IPR050198">
    <property type="entry name" value="Non-receptor_tyrosine_kinases"/>
</dbReference>
<name>A0A8T1X4D3_9STRA</name>
<dbReference type="GO" id="GO:0005524">
    <property type="term" value="F:ATP binding"/>
    <property type="evidence" value="ECO:0007669"/>
    <property type="project" value="UniProtKB-UniRule"/>
</dbReference>
<protein>
    <recommendedName>
        <fullName evidence="5">Protein kinase domain-containing protein</fullName>
    </recommendedName>
</protein>
<feature type="region of interest" description="Disordered" evidence="4">
    <location>
        <begin position="372"/>
        <end position="394"/>
    </location>
</feature>
<dbReference type="Pfam" id="PF07714">
    <property type="entry name" value="PK_Tyr_Ser-Thr"/>
    <property type="match status" value="1"/>
</dbReference>
<evidence type="ECO:0000256" key="2">
    <source>
        <dbReference type="ARBA" id="ARBA00022840"/>
    </source>
</evidence>
<dbReference type="EMBL" id="JAGDFL010000037">
    <property type="protein sequence ID" value="KAG7400154.1"/>
    <property type="molecule type" value="Genomic_DNA"/>
</dbReference>
<proteinExistence type="predicted"/>
<keyword evidence="1 3" id="KW-0547">Nucleotide-binding</keyword>
<dbReference type="OrthoDB" id="98077at2759"/>
<dbReference type="PANTHER" id="PTHR24418">
    <property type="entry name" value="TYROSINE-PROTEIN KINASE"/>
    <property type="match status" value="1"/>
</dbReference>
<evidence type="ECO:0000256" key="4">
    <source>
        <dbReference type="SAM" id="MobiDB-lite"/>
    </source>
</evidence>
<dbReference type="AlphaFoldDB" id="A0A8T1X4D3"/>
<feature type="domain" description="Protein kinase" evidence="5">
    <location>
        <begin position="752"/>
        <end position="1041"/>
    </location>
</feature>
<sequence>MDMSVMATSSSVDGSLHPRTGLRRLLSHQWSKNAHSSAHNAACPASNALLQQERRPQQAPDPRHRLQHCIATKITPFTAPFERFLVDRYIFQYVYEPPAQSRALQRQHAVVALDSLQQQQVQLTSFSKASVTEWQLEHVGRVMSTLSRQPGVFQRLLQIWDAGDSWVVVQEIKTAWISMREKFADPDKFSEETLRRVVFQVAAVMHFLHRHELSLAGELVHYDLMMANEQVTLLLHLDLILSGCTFVPATKRNRAADIAAIGMLMFQIAVMPCTPNREVDMRYLKGSIEDHLGHLSPACRDLLLDCLTMKLTVQDLLGRKWLRQVDFISTTHKLDGSLGTIVPARNALYRTLLWKLAAFCMLDWLRRSHQVPEAHPTDEEEEAESTRQRSRRPVRRVYTRARLYVPNGLLRRGPLPVPVPAGHSLLQQDQYDGIGDDPHVEQRRHLHNLHRDLSSHVDVDTTRAWNTYDDFDYDFPSVYTSPRAALYDDFEFDNEDLREGDEDAFMVLRAEDQRSSLSSFPEGDGARDLQKEVVRSLQLAQNDSGEGADKTREMYVDGLKHRPSSPLLNKKKEAFGPGSSESCDAVHFSAFGPAQIALCDFFHIDIWVYLKRQRDTMLESALEHNDVECGQRVQPFYIERGTLVTVSIEPSVRFGVTGEDCKSFRWRGDINGVSFDLFRIPTRSVRQEDDEDSDELCVAKIVAGTKVSMLYIRLQADIQADTGVTKSSDLTLLDAHMEHVDSNLRDIPGEELELIRPIGHGAFGDAVLARWKSTSQEVVVKTMHQDAYHNSDALAEFRHEAEVMNLLGKHPHVVELLGVSSSGSNTTTGGNDSENIALVTEYLPNGSLEDVLGMKAGADVVAMFDTNPSTSLFSRTIMARDAAHGLTNIHQGHFLHRDIAARNCLVDEHFRVKVSDFGLSRRLSKKSDFGPSGSFLFDDARHGFGPLKWMAPESITPPHLFSTYSDSYMFGVLLYEIFSGHAPFPNLSSRDAAALILEGHHVPIPTSLPTTHRQLMEQCFDVHPLRRPSMDQIYSTLDQWVLQDTKAHVTTIS</sequence>
<accession>A0A8T1X4D3</accession>
<dbReference type="InterPro" id="IPR008266">
    <property type="entry name" value="Tyr_kinase_AS"/>
</dbReference>
<evidence type="ECO:0000313" key="7">
    <source>
        <dbReference type="Proteomes" id="UP000693981"/>
    </source>
</evidence>
<comment type="caution">
    <text evidence="6">The sequence shown here is derived from an EMBL/GenBank/DDBJ whole genome shotgun (WGS) entry which is preliminary data.</text>
</comment>
<dbReference type="InterPro" id="IPR020635">
    <property type="entry name" value="Tyr_kinase_cat_dom"/>
</dbReference>
<dbReference type="PROSITE" id="PS50011">
    <property type="entry name" value="PROTEIN_KINASE_DOM"/>
    <property type="match status" value="1"/>
</dbReference>
<keyword evidence="7" id="KW-1185">Reference proteome</keyword>
<dbReference type="InterPro" id="IPR001245">
    <property type="entry name" value="Ser-Thr/Tyr_kinase_cat_dom"/>
</dbReference>
<dbReference type="GO" id="GO:0004713">
    <property type="term" value="F:protein tyrosine kinase activity"/>
    <property type="evidence" value="ECO:0007669"/>
    <property type="project" value="InterPro"/>
</dbReference>
<dbReference type="SMART" id="SM00219">
    <property type="entry name" value="TyrKc"/>
    <property type="match status" value="1"/>
</dbReference>
<organism evidence="6 7">
    <name type="scientific">Phytophthora boehmeriae</name>
    <dbReference type="NCBI Taxonomy" id="109152"/>
    <lineage>
        <taxon>Eukaryota</taxon>
        <taxon>Sar</taxon>
        <taxon>Stramenopiles</taxon>
        <taxon>Oomycota</taxon>
        <taxon>Peronosporomycetes</taxon>
        <taxon>Peronosporales</taxon>
        <taxon>Peronosporaceae</taxon>
        <taxon>Phytophthora</taxon>
    </lineage>
</organism>
<feature type="binding site" evidence="3">
    <location>
        <position position="781"/>
    </location>
    <ligand>
        <name>ATP</name>
        <dbReference type="ChEBI" id="CHEBI:30616"/>
    </ligand>
</feature>